<dbReference type="InterPro" id="IPR011333">
    <property type="entry name" value="SKP1/BTB/POZ_sf"/>
</dbReference>
<reference evidence="2 3" key="1">
    <citation type="submission" date="2024-08" db="EMBL/GenBank/DDBJ databases">
        <authorList>
            <person name="Cucini C."/>
            <person name="Frati F."/>
        </authorList>
    </citation>
    <scope>NUCLEOTIDE SEQUENCE [LARGE SCALE GENOMIC DNA]</scope>
</reference>
<organism evidence="2 3">
    <name type="scientific">Orchesella dallaii</name>
    <dbReference type="NCBI Taxonomy" id="48710"/>
    <lineage>
        <taxon>Eukaryota</taxon>
        <taxon>Metazoa</taxon>
        <taxon>Ecdysozoa</taxon>
        <taxon>Arthropoda</taxon>
        <taxon>Hexapoda</taxon>
        <taxon>Collembola</taxon>
        <taxon>Entomobryomorpha</taxon>
        <taxon>Entomobryoidea</taxon>
        <taxon>Orchesellidae</taxon>
        <taxon>Orchesellinae</taxon>
        <taxon>Orchesella</taxon>
    </lineage>
</organism>
<feature type="domain" description="BTB" evidence="1">
    <location>
        <begin position="293"/>
        <end position="361"/>
    </location>
</feature>
<evidence type="ECO:0000259" key="1">
    <source>
        <dbReference type="PROSITE" id="PS50097"/>
    </source>
</evidence>
<dbReference type="SUPFAM" id="SSF54695">
    <property type="entry name" value="POZ domain"/>
    <property type="match status" value="1"/>
</dbReference>
<comment type="caution">
    <text evidence="2">The sequence shown here is derived from an EMBL/GenBank/DDBJ whole genome shotgun (WGS) entry which is preliminary data.</text>
</comment>
<evidence type="ECO:0000313" key="3">
    <source>
        <dbReference type="Proteomes" id="UP001642540"/>
    </source>
</evidence>
<dbReference type="Proteomes" id="UP001642540">
    <property type="component" value="Unassembled WGS sequence"/>
</dbReference>
<dbReference type="SMART" id="SM00225">
    <property type="entry name" value="BTB"/>
    <property type="match status" value="1"/>
</dbReference>
<sequence length="474" mass="55123">MSRITHPTSLGILDDDETFEFYPVCFRSEKSAQEEFPFLYILQNCSCVQDSEERGDKTNVFTGTTEIGWKSVHGIDPIYGVNLKEKVFQYEKGDYILQYSACPTTRLHREHEHGVYYAETMSKTRVGYFGSDFFICVSKRESEEKAVFVTTFCKCKFCKVPWQNNELFGEQSGRKIEFDALSLRPVKVTLKMQYQDKTRIMVQTFRPGVTNQFDMDNGMDDRNFLSVAYYCSVPLESLHIVPFQGYDKPDLVNSLEPFSIEIIEVTKTVKPIPNMESQQQRTFNTLFDRKDYANVTVVSKDGVPFYCNKSILSVRSLVFERMLANGNFMEGQQGRVQLEENMLAVEAFLKFIYFQDTELETLSLYGLVGTLKLAHLFNFMKLVFAVCWSILEKIKNSEWRDMENLWKLYAFVRHLDTIQVIVRLRIQTTKEIRRLILTKKEQGTPQDKEDLATCINWAFANYGELAKDFTLDIV</sequence>
<dbReference type="EMBL" id="CAXLJM020000161">
    <property type="protein sequence ID" value="CAL8144582.1"/>
    <property type="molecule type" value="Genomic_DNA"/>
</dbReference>
<dbReference type="Pfam" id="PF00651">
    <property type="entry name" value="BTB"/>
    <property type="match status" value="1"/>
</dbReference>
<evidence type="ECO:0000313" key="2">
    <source>
        <dbReference type="EMBL" id="CAL8144582.1"/>
    </source>
</evidence>
<keyword evidence="3" id="KW-1185">Reference proteome</keyword>
<protein>
    <recommendedName>
        <fullName evidence="1">BTB domain-containing protein</fullName>
    </recommendedName>
</protein>
<name>A0ABP1S642_9HEXA</name>
<dbReference type="PROSITE" id="PS50097">
    <property type="entry name" value="BTB"/>
    <property type="match status" value="1"/>
</dbReference>
<gene>
    <name evidence="2" type="ORF">ODALV1_LOCUS30236</name>
</gene>
<dbReference type="Gene3D" id="3.30.710.10">
    <property type="entry name" value="Potassium Channel Kv1.1, Chain A"/>
    <property type="match status" value="1"/>
</dbReference>
<dbReference type="InterPro" id="IPR000210">
    <property type="entry name" value="BTB/POZ_dom"/>
</dbReference>
<proteinExistence type="predicted"/>
<accession>A0ABP1S642</accession>